<evidence type="ECO:0000313" key="2">
    <source>
        <dbReference type="RefSeq" id="XP_008487072.1"/>
    </source>
</evidence>
<dbReference type="InterPro" id="IPR036179">
    <property type="entry name" value="Ig-like_dom_sf"/>
</dbReference>
<dbReference type="KEGG" id="dci:103523833"/>
<dbReference type="InterPro" id="IPR003961">
    <property type="entry name" value="FN3_dom"/>
</dbReference>
<dbReference type="AlphaFoldDB" id="A0A1S3DSA7"/>
<dbReference type="InterPro" id="IPR013783">
    <property type="entry name" value="Ig-like_fold"/>
</dbReference>
<gene>
    <name evidence="2" type="primary">LOC103523833</name>
</gene>
<dbReference type="STRING" id="121845.A0A1S3DSA7"/>
<dbReference type="SUPFAM" id="SSF48726">
    <property type="entry name" value="Immunoglobulin"/>
    <property type="match status" value="1"/>
</dbReference>
<dbReference type="Proteomes" id="UP000079169">
    <property type="component" value="Unplaced"/>
</dbReference>
<evidence type="ECO:0000313" key="1">
    <source>
        <dbReference type="Proteomes" id="UP000079169"/>
    </source>
</evidence>
<name>A0A1S3DSA7_DIACI</name>
<accession>A0A1S3DSA7</accession>
<dbReference type="GeneID" id="103523833"/>
<dbReference type="Gene3D" id="2.60.40.10">
    <property type="entry name" value="Immunoglobulins"/>
    <property type="match status" value="2"/>
</dbReference>
<feature type="non-terminal residue" evidence="2">
    <location>
        <position position="1"/>
    </location>
</feature>
<sequence length="187" mass="20976">VQHQDPNKIHKHILKIENTKAEDFGTYHCVANNTLGATRKTIVLSGTPLRPIFERASIAGDNKSPRLVWMVESLSVIKSYKLQYRKQESDSDEWLEVHPKVIASSDGLHYTVVHDFPGLEPGTYEAVLRAENAYGWSYPSPPNLFSGEDNMSNEILDGQLEPNPNHASQLRISFALVLSILVAMVYC</sequence>
<organism evidence="1 2">
    <name type="scientific">Diaphorina citri</name>
    <name type="common">Asian citrus psyllid</name>
    <dbReference type="NCBI Taxonomy" id="121845"/>
    <lineage>
        <taxon>Eukaryota</taxon>
        <taxon>Metazoa</taxon>
        <taxon>Ecdysozoa</taxon>
        <taxon>Arthropoda</taxon>
        <taxon>Hexapoda</taxon>
        <taxon>Insecta</taxon>
        <taxon>Pterygota</taxon>
        <taxon>Neoptera</taxon>
        <taxon>Paraneoptera</taxon>
        <taxon>Hemiptera</taxon>
        <taxon>Sternorrhyncha</taxon>
        <taxon>Psylloidea</taxon>
        <taxon>Psyllidae</taxon>
        <taxon>Diaphorininae</taxon>
        <taxon>Diaphorina</taxon>
    </lineage>
</organism>
<protein>
    <submittedName>
        <fullName evidence="2">Kalirin</fullName>
    </submittedName>
</protein>
<reference evidence="2" key="1">
    <citation type="submission" date="2025-08" db="UniProtKB">
        <authorList>
            <consortium name="RefSeq"/>
        </authorList>
    </citation>
    <scope>IDENTIFICATION</scope>
</reference>
<dbReference type="RefSeq" id="XP_008487072.1">
    <property type="nucleotide sequence ID" value="XM_008488850.3"/>
</dbReference>
<dbReference type="CDD" id="cd00063">
    <property type="entry name" value="FN3"/>
    <property type="match status" value="1"/>
</dbReference>
<proteinExistence type="predicted"/>
<dbReference type="PaxDb" id="121845-A0A1S3DSA7"/>
<dbReference type="InterPro" id="IPR036116">
    <property type="entry name" value="FN3_sf"/>
</dbReference>
<dbReference type="SUPFAM" id="SSF49265">
    <property type="entry name" value="Fibronectin type III"/>
    <property type="match status" value="1"/>
</dbReference>
<keyword evidence="1" id="KW-1185">Reference proteome</keyword>